<reference evidence="1" key="1">
    <citation type="submission" date="2020-02" db="EMBL/GenBank/DDBJ databases">
        <authorList>
            <person name="Meier V. D."/>
        </authorList>
    </citation>
    <scope>NUCLEOTIDE SEQUENCE</scope>
    <source>
        <strain evidence="1">AVDCRST_MAG01</strain>
    </source>
</reference>
<name>A0A6J4QA68_9ACTN</name>
<accession>A0A6J4QA68</accession>
<gene>
    <name evidence="1" type="ORF">AVDCRST_MAG01-01-3381</name>
</gene>
<sequence length="35" mass="4303">CWPTRACRSGWTSTATGYRDSGTRRRWRWRTRWAN</sequence>
<evidence type="ECO:0000313" key="1">
    <source>
        <dbReference type="EMBL" id="CAA9437280.1"/>
    </source>
</evidence>
<feature type="non-terminal residue" evidence="1">
    <location>
        <position position="1"/>
    </location>
</feature>
<feature type="non-terminal residue" evidence="1">
    <location>
        <position position="35"/>
    </location>
</feature>
<dbReference type="EMBL" id="CADCUW010000436">
    <property type="protein sequence ID" value="CAA9437280.1"/>
    <property type="molecule type" value="Genomic_DNA"/>
</dbReference>
<dbReference type="AlphaFoldDB" id="A0A6J4QA68"/>
<protein>
    <submittedName>
        <fullName evidence="1">Uncharacterized protein</fullName>
    </submittedName>
</protein>
<proteinExistence type="predicted"/>
<organism evidence="1">
    <name type="scientific">uncultured Rubrobacteraceae bacterium</name>
    <dbReference type="NCBI Taxonomy" id="349277"/>
    <lineage>
        <taxon>Bacteria</taxon>
        <taxon>Bacillati</taxon>
        <taxon>Actinomycetota</taxon>
        <taxon>Rubrobacteria</taxon>
        <taxon>Rubrobacterales</taxon>
        <taxon>Rubrobacteraceae</taxon>
        <taxon>environmental samples</taxon>
    </lineage>
</organism>